<dbReference type="SFLD" id="SFLDS00003">
    <property type="entry name" value="Haloacid_Dehalogenase"/>
    <property type="match status" value="1"/>
</dbReference>
<dbReference type="GO" id="GO:0005507">
    <property type="term" value="F:copper ion binding"/>
    <property type="evidence" value="ECO:0007669"/>
    <property type="project" value="TreeGrafter"/>
</dbReference>
<comment type="subcellular location">
    <subcellularLocation>
        <location evidence="10">Cell membrane</location>
    </subcellularLocation>
    <subcellularLocation>
        <location evidence="1">Endomembrane system</location>
        <topology evidence="1">Multi-pass membrane protein</topology>
    </subcellularLocation>
</comment>
<feature type="transmembrane region" description="Helical" evidence="10">
    <location>
        <begin position="214"/>
        <end position="234"/>
    </location>
</feature>
<feature type="domain" description="HMA" evidence="11">
    <location>
        <begin position="67"/>
        <end position="132"/>
    </location>
</feature>
<dbReference type="PRINTS" id="PR00941">
    <property type="entry name" value="CDATPASE"/>
</dbReference>
<dbReference type="InterPro" id="IPR059000">
    <property type="entry name" value="ATPase_P-type_domA"/>
</dbReference>
<evidence type="ECO:0000256" key="2">
    <source>
        <dbReference type="ARBA" id="ARBA00006024"/>
    </source>
</evidence>
<dbReference type="Gene3D" id="3.30.70.100">
    <property type="match status" value="2"/>
</dbReference>
<feature type="transmembrane region" description="Helical" evidence="10">
    <location>
        <begin position="175"/>
        <end position="193"/>
    </location>
</feature>
<dbReference type="NCBIfam" id="TIGR01525">
    <property type="entry name" value="ATPase-IB_hvy"/>
    <property type="match status" value="1"/>
</dbReference>
<dbReference type="SUPFAM" id="SSF55008">
    <property type="entry name" value="HMA, heavy metal-associated domain"/>
    <property type="match status" value="2"/>
</dbReference>
<evidence type="ECO:0000256" key="8">
    <source>
        <dbReference type="ARBA" id="ARBA00022989"/>
    </source>
</evidence>
<dbReference type="InterPro" id="IPR018303">
    <property type="entry name" value="ATPase_P-typ_P_site"/>
</dbReference>
<dbReference type="PROSITE" id="PS01047">
    <property type="entry name" value="HMA_1"/>
    <property type="match status" value="1"/>
</dbReference>
<feature type="transmembrane region" description="Helical" evidence="10">
    <location>
        <begin position="736"/>
        <end position="753"/>
    </location>
</feature>
<keyword evidence="3 10" id="KW-0812">Transmembrane</keyword>
<dbReference type="GO" id="GO:0005886">
    <property type="term" value="C:plasma membrane"/>
    <property type="evidence" value="ECO:0007669"/>
    <property type="project" value="UniProtKB-SubCell"/>
</dbReference>
<comment type="similarity">
    <text evidence="2 10">Belongs to the cation transport ATPase (P-type) (TC 3.A.3) family. Type IB subfamily.</text>
</comment>
<keyword evidence="10" id="KW-1003">Cell membrane</keyword>
<dbReference type="PROSITE" id="PS00154">
    <property type="entry name" value="ATPASE_E1_E2"/>
    <property type="match status" value="1"/>
</dbReference>
<dbReference type="Gene3D" id="3.40.1110.10">
    <property type="entry name" value="Calcium-transporting ATPase, cytoplasmic domain N"/>
    <property type="match status" value="1"/>
</dbReference>
<keyword evidence="13" id="KW-1185">Reference proteome</keyword>
<evidence type="ECO:0000256" key="7">
    <source>
        <dbReference type="ARBA" id="ARBA00022967"/>
    </source>
</evidence>
<dbReference type="GO" id="GO:0055070">
    <property type="term" value="P:copper ion homeostasis"/>
    <property type="evidence" value="ECO:0007669"/>
    <property type="project" value="TreeGrafter"/>
</dbReference>
<evidence type="ECO:0000313" key="12">
    <source>
        <dbReference type="EMBL" id="OHU94270.1"/>
    </source>
</evidence>
<dbReference type="InterPro" id="IPR023299">
    <property type="entry name" value="ATPase_P-typ_cyto_dom_N"/>
</dbReference>
<evidence type="ECO:0000256" key="1">
    <source>
        <dbReference type="ARBA" id="ARBA00004127"/>
    </source>
</evidence>
<feature type="transmembrane region" description="Helical" evidence="10">
    <location>
        <begin position="759"/>
        <end position="779"/>
    </location>
</feature>
<dbReference type="EMBL" id="MNAN01000034">
    <property type="protein sequence ID" value="OHU94270.1"/>
    <property type="molecule type" value="Genomic_DNA"/>
</dbReference>
<protein>
    <submittedName>
        <fullName evidence="12">Copper-translocating P-type ATPase</fullName>
    </submittedName>
</protein>
<dbReference type="InterPro" id="IPR044492">
    <property type="entry name" value="P_typ_ATPase_HD_dom"/>
</dbReference>
<evidence type="ECO:0000256" key="3">
    <source>
        <dbReference type="ARBA" id="ARBA00022692"/>
    </source>
</evidence>
<evidence type="ECO:0000256" key="9">
    <source>
        <dbReference type="ARBA" id="ARBA00023136"/>
    </source>
</evidence>
<feature type="transmembrane region" description="Helical" evidence="10">
    <location>
        <begin position="424"/>
        <end position="443"/>
    </location>
</feature>
<evidence type="ECO:0000256" key="6">
    <source>
        <dbReference type="ARBA" id="ARBA00022840"/>
    </source>
</evidence>
<feature type="transmembrane region" description="Helical" evidence="10">
    <location>
        <begin position="240"/>
        <end position="261"/>
    </location>
</feature>
<dbReference type="AlphaFoldDB" id="A0A1S1N2N8"/>
<dbReference type="InterPro" id="IPR036163">
    <property type="entry name" value="HMA_dom_sf"/>
</dbReference>
<dbReference type="PANTHER" id="PTHR43520:SF8">
    <property type="entry name" value="P-TYPE CU(+) TRANSPORTER"/>
    <property type="match status" value="1"/>
</dbReference>
<comment type="caution">
    <text evidence="12">The sequence shown here is derived from an EMBL/GenBank/DDBJ whole genome shotgun (WGS) entry which is preliminary data.</text>
</comment>
<dbReference type="InterPro" id="IPR017969">
    <property type="entry name" value="Heavy-metal-associated_CS"/>
</dbReference>
<evidence type="ECO:0000259" key="11">
    <source>
        <dbReference type="PROSITE" id="PS50846"/>
    </source>
</evidence>
<dbReference type="CDD" id="cd02094">
    <property type="entry name" value="P-type_ATPase_Cu-like"/>
    <property type="match status" value="1"/>
</dbReference>
<dbReference type="Pfam" id="PF00702">
    <property type="entry name" value="Hydrolase"/>
    <property type="match status" value="1"/>
</dbReference>
<organism evidence="12 13">
    <name type="scientific">Pseudoalteromonas byunsanensis</name>
    <dbReference type="NCBI Taxonomy" id="327939"/>
    <lineage>
        <taxon>Bacteria</taxon>
        <taxon>Pseudomonadati</taxon>
        <taxon>Pseudomonadota</taxon>
        <taxon>Gammaproteobacteria</taxon>
        <taxon>Alteromonadales</taxon>
        <taxon>Pseudoalteromonadaceae</taxon>
        <taxon>Pseudoalteromonas</taxon>
    </lineage>
</organism>
<dbReference type="NCBIfam" id="TIGR01494">
    <property type="entry name" value="ATPase_P-type"/>
    <property type="match status" value="1"/>
</dbReference>
<sequence>MTSFNLIIEGMTCASCADRVEKALMSLSSVKSAHVNFASEQVFIEGDTSRKDAIKAIKATGYNVPTHSLSYAIEGMSCSSCANHIEKVALGQNDILAANVNFATETLTIEIAGDFDDSALIYELKNIGYDVKKSKSKKPQSLPWYKTQIWPVIGSLTLTVPLVIPMIGMLFSQDWMLPALWQWLLATPIQFYFGARFYKSGWQAIKARSGNMDLLVAIGTSAAYGLSIYTWLFSEVHQGAAHLYFESSSAVLSLVLLGKYLEHKAKKKTMDALQALENLRPSQARVNKDGEWVLLPAGSVSVDDLVRIKPGERVAVDGVIEKGQSQVDEALITGEPMPIDKNVGDKVTGGSINIDGVIEVRTTRVGTESTLSKIIKLVEQAQGAKAPVQALVDKVSAYFVPTVLVISFITLLVWGIALGSWTSGILNAVAVLVIACPCALGLATPTSIMTGTGTAARLGVLVKDAIALEQATKIDLVVFDKTGTLTEGKPILSQLTAIKSDENTVLTTAASVMQYSEHPLAQAVLNAAEKKSLELQTTEAFKVVTGKGVTAKIGQDTVYVGSSHWMKELGLELEQEQDKVDVQGATVSWLAIKHNDEVELHGLLCFSDKAKSTAREAVENLKKQNIKVAMLTGDSEKSAQFIGGQLNIDIIKAQVLPHEKSEFIESFQKQGYQVAMVGDGINDAPALAQADLGIAMATGTEVAVSASSISLMQGDPNLVAIALDISQKTYSKIKQNLFWAFIFNIIGIPAAAFGALSPIIAGTAMACSSILVVCNALLLQRYKPSK</sequence>
<dbReference type="GO" id="GO:0005524">
    <property type="term" value="F:ATP binding"/>
    <property type="evidence" value="ECO:0007669"/>
    <property type="project" value="UniProtKB-UniRule"/>
</dbReference>
<keyword evidence="4 10" id="KW-0479">Metal-binding</keyword>
<dbReference type="PROSITE" id="PS50846">
    <property type="entry name" value="HMA_2"/>
    <property type="match status" value="2"/>
</dbReference>
<proteinExistence type="inferred from homology"/>
<dbReference type="Gene3D" id="3.40.50.1000">
    <property type="entry name" value="HAD superfamily/HAD-like"/>
    <property type="match status" value="1"/>
</dbReference>
<dbReference type="CDD" id="cd00371">
    <property type="entry name" value="HMA"/>
    <property type="match status" value="2"/>
</dbReference>
<dbReference type="Proteomes" id="UP000180253">
    <property type="component" value="Unassembled WGS sequence"/>
</dbReference>
<evidence type="ECO:0000256" key="5">
    <source>
        <dbReference type="ARBA" id="ARBA00022741"/>
    </source>
</evidence>
<accession>A0A1S1N2N8</accession>
<dbReference type="Gene3D" id="2.70.150.10">
    <property type="entry name" value="Calcium-transporting ATPase, cytoplasmic transduction domain A"/>
    <property type="match status" value="1"/>
</dbReference>
<keyword evidence="6 10" id="KW-0067">ATP-binding</keyword>
<dbReference type="PANTHER" id="PTHR43520">
    <property type="entry name" value="ATP7, ISOFORM B"/>
    <property type="match status" value="1"/>
</dbReference>
<dbReference type="STRING" id="327939.BIW53_14390"/>
<dbReference type="InterPro" id="IPR036412">
    <property type="entry name" value="HAD-like_sf"/>
</dbReference>
<dbReference type="InterPro" id="IPR008250">
    <property type="entry name" value="ATPase_P-typ_transduc_dom_A_sf"/>
</dbReference>
<dbReference type="Pfam" id="PF00122">
    <property type="entry name" value="E1-E2_ATPase"/>
    <property type="match status" value="1"/>
</dbReference>
<dbReference type="InterPro" id="IPR027256">
    <property type="entry name" value="P-typ_ATPase_IB"/>
</dbReference>
<dbReference type="InterPro" id="IPR001757">
    <property type="entry name" value="P_typ_ATPase"/>
</dbReference>
<evidence type="ECO:0000256" key="4">
    <source>
        <dbReference type="ARBA" id="ARBA00022723"/>
    </source>
</evidence>
<dbReference type="SFLD" id="SFLDG00002">
    <property type="entry name" value="C1.7:_P-type_atpase_like"/>
    <property type="match status" value="1"/>
</dbReference>
<dbReference type="SUPFAM" id="SSF81665">
    <property type="entry name" value="Calcium ATPase, transmembrane domain M"/>
    <property type="match status" value="1"/>
</dbReference>
<dbReference type="GO" id="GO:0016887">
    <property type="term" value="F:ATP hydrolysis activity"/>
    <property type="evidence" value="ECO:0007669"/>
    <property type="project" value="InterPro"/>
</dbReference>
<keyword evidence="5 10" id="KW-0547">Nucleotide-binding</keyword>
<dbReference type="InterPro" id="IPR023298">
    <property type="entry name" value="ATPase_P-typ_TM_dom_sf"/>
</dbReference>
<gene>
    <name evidence="12" type="ORF">BIW53_14390</name>
</gene>
<feature type="transmembrane region" description="Helical" evidence="10">
    <location>
        <begin position="395"/>
        <end position="418"/>
    </location>
</feature>
<dbReference type="PRINTS" id="PR00119">
    <property type="entry name" value="CATATPASE"/>
</dbReference>
<keyword evidence="8 10" id="KW-1133">Transmembrane helix</keyword>
<dbReference type="PROSITE" id="PS01229">
    <property type="entry name" value="COF_2"/>
    <property type="match status" value="1"/>
</dbReference>
<dbReference type="GO" id="GO:0043682">
    <property type="term" value="F:P-type divalent copper transporter activity"/>
    <property type="evidence" value="ECO:0007669"/>
    <property type="project" value="TreeGrafter"/>
</dbReference>
<dbReference type="OrthoDB" id="9814270at2"/>
<keyword evidence="9 10" id="KW-0472">Membrane</keyword>
<feature type="transmembrane region" description="Helical" evidence="10">
    <location>
        <begin position="149"/>
        <end position="169"/>
    </location>
</feature>
<dbReference type="GO" id="GO:0012505">
    <property type="term" value="C:endomembrane system"/>
    <property type="evidence" value="ECO:0007669"/>
    <property type="project" value="UniProtKB-SubCell"/>
</dbReference>
<evidence type="ECO:0000256" key="10">
    <source>
        <dbReference type="RuleBase" id="RU362081"/>
    </source>
</evidence>
<dbReference type="SFLD" id="SFLDF00027">
    <property type="entry name" value="p-type_atpase"/>
    <property type="match status" value="1"/>
</dbReference>
<dbReference type="InterPro" id="IPR006121">
    <property type="entry name" value="HMA_dom"/>
</dbReference>
<dbReference type="RefSeq" id="WP_070992710.1">
    <property type="nucleotide sequence ID" value="NZ_CBCSHD010000009.1"/>
</dbReference>
<dbReference type="InterPro" id="IPR023214">
    <property type="entry name" value="HAD_sf"/>
</dbReference>
<evidence type="ECO:0000313" key="13">
    <source>
        <dbReference type="Proteomes" id="UP000180253"/>
    </source>
</evidence>
<keyword evidence="7" id="KW-1278">Translocase</keyword>
<dbReference type="SUPFAM" id="SSF56784">
    <property type="entry name" value="HAD-like"/>
    <property type="match status" value="1"/>
</dbReference>
<reference evidence="12 13" key="1">
    <citation type="submission" date="2016-10" db="EMBL/GenBank/DDBJ databases">
        <title>Pseudoalteromonas amylolytica sp. nov., isolated from the surface seawater.</title>
        <authorList>
            <person name="Wu Y.-H."/>
            <person name="Cheng H."/>
            <person name="Jin X.-B."/>
            <person name="Wang C.-S."/>
            <person name="Xu X.-W."/>
        </authorList>
    </citation>
    <scope>NUCLEOTIDE SEQUENCE [LARGE SCALE GENOMIC DNA]</scope>
    <source>
        <strain evidence="12 13">JCM 12483</strain>
    </source>
</reference>
<dbReference type="Pfam" id="PF00403">
    <property type="entry name" value="HMA"/>
    <property type="match status" value="2"/>
</dbReference>
<dbReference type="FunFam" id="2.70.150.10:FF:000002">
    <property type="entry name" value="Copper-transporting ATPase 1, putative"/>
    <property type="match status" value="1"/>
</dbReference>
<name>A0A1S1N2N8_9GAMM</name>
<dbReference type="NCBIfam" id="TIGR01511">
    <property type="entry name" value="ATPase-IB1_Cu"/>
    <property type="match status" value="1"/>
</dbReference>
<dbReference type="SUPFAM" id="SSF81653">
    <property type="entry name" value="Calcium ATPase, transduction domain A"/>
    <property type="match status" value="1"/>
</dbReference>
<feature type="domain" description="HMA" evidence="11">
    <location>
        <begin position="2"/>
        <end position="65"/>
    </location>
</feature>